<accession>A0A9X4LEG3</accession>
<dbReference type="PANTHER" id="PTHR30097">
    <property type="entry name" value="CATION EFFLUX SYSTEM PROTEIN CUSB"/>
    <property type="match status" value="1"/>
</dbReference>
<dbReference type="EMBL" id="SGUG01000004">
    <property type="protein sequence ID" value="MDG0861619.1"/>
    <property type="molecule type" value="Genomic_DNA"/>
</dbReference>
<dbReference type="Gene3D" id="2.40.420.20">
    <property type="match status" value="1"/>
</dbReference>
<proteinExistence type="predicted"/>
<keyword evidence="2" id="KW-0732">Signal</keyword>
<feature type="domain" description="CzcB-like C-terminal circularly permuted SH3-like" evidence="4">
    <location>
        <begin position="310"/>
        <end position="363"/>
    </location>
</feature>
<dbReference type="InterPro" id="IPR058790">
    <property type="entry name" value="BSH_CusB"/>
</dbReference>
<dbReference type="AlphaFoldDB" id="A0A9X4LEG3"/>
<evidence type="ECO:0000259" key="3">
    <source>
        <dbReference type="Pfam" id="PF25919"/>
    </source>
</evidence>
<evidence type="ECO:0000256" key="2">
    <source>
        <dbReference type="SAM" id="SignalP"/>
    </source>
</evidence>
<feature type="chain" id="PRO_5040742277" evidence="2">
    <location>
        <begin position="30"/>
        <end position="373"/>
    </location>
</feature>
<protein>
    <submittedName>
        <fullName evidence="5">HlyD family efflux transporter periplasmic adaptor subunit</fullName>
    </submittedName>
</protein>
<keyword evidence="1" id="KW-0813">Transport</keyword>
<dbReference type="GO" id="GO:0060003">
    <property type="term" value="P:copper ion export"/>
    <property type="evidence" value="ECO:0007669"/>
    <property type="project" value="TreeGrafter"/>
</dbReference>
<dbReference type="Gene3D" id="2.40.50.100">
    <property type="match status" value="1"/>
</dbReference>
<dbReference type="PANTHER" id="PTHR30097:SF4">
    <property type="entry name" value="SLR6042 PROTEIN"/>
    <property type="match status" value="1"/>
</dbReference>
<gene>
    <name evidence="5" type="ORF">EXJ73_03915</name>
</gene>
<evidence type="ECO:0000256" key="1">
    <source>
        <dbReference type="ARBA" id="ARBA00022448"/>
    </source>
</evidence>
<organism evidence="5 6">
    <name type="scientific">Pelomonas aquatica</name>
    <dbReference type="NCBI Taxonomy" id="431058"/>
    <lineage>
        <taxon>Bacteria</taxon>
        <taxon>Pseudomonadati</taxon>
        <taxon>Pseudomonadota</taxon>
        <taxon>Betaproteobacteria</taxon>
        <taxon>Burkholderiales</taxon>
        <taxon>Sphaerotilaceae</taxon>
        <taxon>Roseateles</taxon>
    </lineage>
</organism>
<dbReference type="GO" id="GO:0046914">
    <property type="term" value="F:transition metal ion binding"/>
    <property type="evidence" value="ECO:0007669"/>
    <property type="project" value="TreeGrafter"/>
</dbReference>
<dbReference type="GO" id="GO:0015679">
    <property type="term" value="P:plasma membrane copper ion transport"/>
    <property type="evidence" value="ECO:0007669"/>
    <property type="project" value="TreeGrafter"/>
</dbReference>
<dbReference type="SUPFAM" id="SSF111369">
    <property type="entry name" value="HlyD-like secretion proteins"/>
    <property type="match status" value="1"/>
</dbReference>
<evidence type="ECO:0000259" key="4">
    <source>
        <dbReference type="Pfam" id="PF25975"/>
    </source>
</evidence>
<dbReference type="Proteomes" id="UP001152766">
    <property type="component" value="Unassembled WGS sequence"/>
</dbReference>
<comment type="caution">
    <text evidence="5">The sequence shown here is derived from an EMBL/GenBank/DDBJ whole genome shotgun (WGS) entry which is preliminary data.</text>
</comment>
<dbReference type="InterPro" id="IPR051909">
    <property type="entry name" value="MFP_Cation_Efflux"/>
</dbReference>
<evidence type="ECO:0000313" key="5">
    <source>
        <dbReference type="EMBL" id="MDG0861619.1"/>
    </source>
</evidence>
<evidence type="ECO:0000313" key="6">
    <source>
        <dbReference type="Proteomes" id="UP001152766"/>
    </source>
</evidence>
<feature type="domain" description="CusB-like barrel-sandwich hybrid" evidence="3">
    <location>
        <begin position="77"/>
        <end position="224"/>
    </location>
</feature>
<sequence length="373" mass="38539">MFQMPRARALASAIPGALLCAGLPLSAIAAEPAAEFAVSPAQMQSLGVTVRKLDQPAAIAGLASPARVVLPPNQDIMVSAPVDGVIDRLLINPQDVVKTGQPLLRIASPAYGDLQLKLMEADSRAKLARQTMEREKQLLAEGIIPGRRVQEAQAAQAGADAAVRQAEAALRLAGADAASARKAAANGSLDDAITVRARSDGLVASLDAKLGQRVKEADPLLRIANLRELWLEVQVAAGTAVPRNAEITVPGRDVSASAMSVGSLVGEGQTQTLRARVTKGVDKLRPGEVVQARVPFAAAGGGWGLPLASVTYQDDKAYVFVRSTKGFVAVPVTVVSSAGQALQVHGNLKSGQEVAVTSVIALKSAWLGMGGGE</sequence>
<dbReference type="Gene3D" id="2.40.30.170">
    <property type="match status" value="1"/>
</dbReference>
<keyword evidence="6" id="KW-1185">Reference proteome</keyword>
<reference evidence="5" key="1">
    <citation type="submission" date="2019-02" db="EMBL/GenBank/DDBJ databases">
        <title>Draft genome of the type strain Pelomonas aquatica CCUG 52575T.</title>
        <authorList>
            <person name="Gomila M."/>
            <person name="Lalucat J."/>
        </authorList>
    </citation>
    <scope>NUCLEOTIDE SEQUENCE</scope>
    <source>
        <strain evidence="5">CCUG 52575</strain>
    </source>
</reference>
<dbReference type="Gene3D" id="1.10.287.470">
    <property type="entry name" value="Helix hairpin bin"/>
    <property type="match status" value="1"/>
</dbReference>
<dbReference type="RefSeq" id="WP_268149219.1">
    <property type="nucleotide sequence ID" value="NZ_JAPPUW010000006.1"/>
</dbReference>
<feature type="signal peptide" evidence="2">
    <location>
        <begin position="1"/>
        <end position="29"/>
    </location>
</feature>
<dbReference type="GO" id="GO:0030288">
    <property type="term" value="C:outer membrane-bounded periplasmic space"/>
    <property type="evidence" value="ECO:0007669"/>
    <property type="project" value="TreeGrafter"/>
</dbReference>
<dbReference type="Pfam" id="PF25975">
    <property type="entry name" value="CzcB_C"/>
    <property type="match status" value="1"/>
</dbReference>
<dbReference type="InterPro" id="IPR058649">
    <property type="entry name" value="CzcB_C"/>
</dbReference>
<dbReference type="Pfam" id="PF25919">
    <property type="entry name" value="BSH_CusB"/>
    <property type="match status" value="1"/>
</dbReference>
<name>A0A9X4LEG3_9BURK</name>